<evidence type="ECO:0000313" key="1">
    <source>
        <dbReference type="EMBL" id="TMQ95309.1"/>
    </source>
</evidence>
<reference evidence="1 2" key="1">
    <citation type="submission" date="2019-05" db="EMBL/GenBank/DDBJ databases">
        <title>Draft genome sequence of Actinomadura sp. 14C53.</title>
        <authorList>
            <person name="Saricaoglu S."/>
            <person name="Isik K."/>
        </authorList>
    </citation>
    <scope>NUCLEOTIDE SEQUENCE [LARGE SCALE GENOMIC DNA]</scope>
    <source>
        <strain evidence="1 2">14C53</strain>
    </source>
</reference>
<comment type="caution">
    <text evidence="1">The sequence shown here is derived from an EMBL/GenBank/DDBJ whole genome shotgun (WGS) entry which is preliminary data.</text>
</comment>
<proteinExistence type="predicted"/>
<dbReference type="Proteomes" id="UP000309174">
    <property type="component" value="Unassembled WGS sequence"/>
</dbReference>
<organism evidence="1 2">
    <name type="scientific">Actinomadura soli</name>
    <dbReference type="NCBI Taxonomy" id="2508997"/>
    <lineage>
        <taxon>Bacteria</taxon>
        <taxon>Bacillati</taxon>
        <taxon>Actinomycetota</taxon>
        <taxon>Actinomycetes</taxon>
        <taxon>Streptosporangiales</taxon>
        <taxon>Thermomonosporaceae</taxon>
        <taxon>Actinomadura</taxon>
    </lineage>
</organism>
<keyword evidence="2" id="KW-1185">Reference proteome</keyword>
<dbReference type="EMBL" id="VCKW01000119">
    <property type="protein sequence ID" value="TMQ95309.1"/>
    <property type="molecule type" value="Genomic_DNA"/>
</dbReference>
<gene>
    <name evidence="1" type="ORF">ETD83_22540</name>
</gene>
<dbReference type="AlphaFoldDB" id="A0A5C4J8C1"/>
<sequence>MLLVERLDQVVFDHAEGYNWHLAQTWRTRVALRVLLAMGEITTVPIRASDIARLHALAPGNPDLRSRPILTILAEADLLTEDRPSTLEVWF</sequence>
<dbReference type="RefSeq" id="WP_138647135.1">
    <property type="nucleotide sequence ID" value="NZ_VCKW01000119.1"/>
</dbReference>
<name>A0A5C4J8C1_9ACTN</name>
<evidence type="ECO:0000313" key="2">
    <source>
        <dbReference type="Proteomes" id="UP000309174"/>
    </source>
</evidence>
<protein>
    <submittedName>
        <fullName evidence="1">Uncharacterized protein</fullName>
    </submittedName>
</protein>
<accession>A0A5C4J8C1</accession>